<reference evidence="5 6" key="2">
    <citation type="submission" date="2018-10" db="EMBL/GenBank/DDBJ databases">
        <title>Geobacillus stearothermophilus in processing lines of powdered infant formula.</title>
        <authorList>
            <person name="Rhee M.S."/>
            <person name="Choi I.-G."/>
            <person name="Cho T.J."/>
            <person name="Park B."/>
        </authorList>
    </citation>
    <scope>NUCLEOTIDE SEQUENCE [LARGE SCALE GENOMIC DNA]</scope>
    <source>
        <strain evidence="5 6">FHS-PPGT130</strain>
    </source>
</reference>
<feature type="coiled-coil region" evidence="1">
    <location>
        <begin position="74"/>
        <end position="115"/>
    </location>
</feature>
<dbReference type="Proteomes" id="UP000773850">
    <property type="component" value="Unassembled WGS sequence"/>
</dbReference>
<keyword evidence="7" id="KW-1185">Reference proteome</keyword>
<dbReference type="Proteomes" id="UP000266922">
    <property type="component" value="Unassembled WGS sequence"/>
</dbReference>
<sequence>MAGSKLQQEETASRWQWMLFVVVVPSLFAAFFLLLIAKAAGIDAVKAKQWVDSVPFVAEWFDWKKKEKTLANTIETQQQTIKRQNQTIAKQKKQIEQLKSELAAKDEEIARLSTQQQLPTQQEKGGGQASAVDVISMYDAMSDKQAAAILAKLPEDEALEVLSRLDSDKAAAILEQMPAEQAANLLSSLHKWAGREEGAE</sequence>
<keyword evidence="4" id="KW-0282">Flagellum</keyword>
<dbReference type="EMBL" id="LUCS01000009">
    <property type="protein sequence ID" value="KAF6512182.1"/>
    <property type="molecule type" value="Genomic_DNA"/>
</dbReference>
<dbReference type="SUPFAM" id="SSF158791">
    <property type="entry name" value="MgtE N-terminal domain-like"/>
    <property type="match status" value="1"/>
</dbReference>
<dbReference type="AlphaFoldDB" id="A0A0K9HJD9"/>
<evidence type="ECO:0000313" key="5">
    <source>
        <dbReference type="EMBL" id="RLQ15278.1"/>
    </source>
</evidence>
<comment type="caution">
    <text evidence="5">The sequence shown here is derived from an EMBL/GenBank/DDBJ whole genome shotgun (WGS) entry which is preliminary data.</text>
</comment>
<feature type="domain" description="Magnesium transporter MgtE intracellular" evidence="3">
    <location>
        <begin position="136"/>
        <end position="190"/>
    </location>
</feature>
<gene>
    <name evidence="5" type="ORF">D9548_00390</name>
    <name evidence="4" type="ORF">GS8_481</name>
</gene>
<dbReference type="InterPro" id="IPR038076">
    <property type="entry name" value="MgtE_N_sf"/>
</dbReference>
<evidence type="ECO:0000313" key="6">
    <source>
        <dbReference type="Proteomes" id="UP000266922"/>
    </source>
</evidence>
<evidence type="ECO:0000256" key="1">
    <source>
        <dbReference type="SAM" id="Coils"/>
    </source>
</evidence>
<keyword evidence="2" id="KW-1133">Transmembrane helix</keyword>
<keyword evidence="4" id="KW-0966">Cell projection</keyword>
<feature type="transmembrane region" description="Helical" evidence="2">
    <location>
        <begin position="15"/>
        <end position="36"/>
    </location>
</feature>
<dbReference type="RefSeq" id="WP_049624595.1">
    <property type="nucleotide sequence ID" value="NZ_JAKLOQ020000095.1"/>
</dbReference>
<evidence type="ECO:0000313" key="7">
    <source>
        <dbReference type="Proteomes" id="UP000773850"/>
    </source>
</evidence>
<dbReference type="EMBL" id="RCTJ01000001">
    <property type="protein sequence ID" value="RLQ15278.1"/>
    <property type="molecule type" value="Genomic_DNA"/>
</dbReference>
<keyword evidence="1" id="KW-0175">Coiled coil</keyword>
<evidence type="ECO:0000313" key="4">
    <source>
        <dbReference type="EMBL" id="KAF6512182.1"/>
    </source>
</evidence>
<organism evidence="5 6">
    <name type="scientific">Geobacillus stearothermophilus</name>
    <name type="common">Bacillus stearothermophilus</name>
    <dbReference type="NCBI Taxonomy" id="1422"/>
    <lineage>
        <taxon>Bacteria</taxon>
        <taxon>Bacillati</taxon>
        <taxon>Bacillota</taxon>
        <taxon>Bacilli</taxon>
        <taxon>Bacillales</taxon>
        <taxon>Anoxybacillaceae</taxon>
        <taxon>Geobacillus</taxon>
    </lineage>
</organism>
<dbReference type="Pfam" id="PF03448">
    <property type="entry name" value="MgtE_N"/>
    <property type="match status" value="1"/>
</dbReference>
<protein>
    <submittedName>
        <fullName evidence="4">Flagellar protein FlbB</fullName>
    </submittedName>
    <submittedName>
        <fullName evidence="5">MgtE protein</fullName>
    </submittedName>
</protein>
<evidence type="ECO:0000256" key="2">
    <source>
        <dbReference type="SAM" id="Phobius"/>
    </source>
</evidence>
<keyword evidence="2" id="KW-0472">Membrane</keyword>
<keyword evidence="4" id="KW-0969">Cilium</keyword>
<proteinExistence type="predicted"/>
<keyword evidence="2" id="KW-0812">Transmembrane</keyword>
<dbReference type="Gene3D" id="1.25.60.10">
    <property type="entry name" value="MgtE N-terminal domain-like"/>
    <property type="match status" value="1"/>
</dbReference>
<dbReference type="OrthoDB" id="1724615at2"/>
<reference evidence="4 7" key="1">
    <citation type="submission" date="2016-03" db="EMBL/GenBank/DDBJ databases">
        <title>Spore heat resistance.</title>
        <authorList>
            <person name="Boekhorst J."/>
            <person name="Berendsen E.M."/>
            <person name="Wells-Bennik M.H."/>
            <person name="Kuipers O.P."/>
        </authorList>
    </citation>
    <scope>NUCLEOTIDE SEQUENCE [LARGE SCALE GENOMIC DNA]</scope>
    <source>
        <strain evidence="4 7">GS8</strain>
    </source>
</reference>
<name>A0A0K9HJD9_GEOSE</name>
<evidence type="ECO:0000259" key="3">
    <source>
        <dbReference type="Pfam" id="PF03448"/>
    </source>
</evidence>
<dbReference type="InterPro" id="IPR006668">
    <property type="entry name" value="Mg_transptr_MgtE_intracell_dom"/>
</dbReference>
<accession>A0A0K9HJD9</accession>